<dbReference type="PROSITE" id="PS50853">
    <property type="entry name" value="FN3"/>
    <property type="match status" value="1"/>
</dbReference>
<evidence type="ECO:0000313" key="5">
    <source>
        <dbReference type="Proteomes" id="UP000178319"/>
    </source>
</evidence>
<name>A0A1G1V619_9BACT</name>
<reference evidence="4 5" key="1">
    <citation type="journal article" date="2016" name="Nat. Commun.">
        <title>Thousands of microbial genomes shed light on interconnected biogeochemical processes in an aquifer system.</title>
        <authorList>
            <person name="Anantharaman K."/>
            <person name="Brown C.T."/>
            <person name="Hug L.A."/>
            <person name="Sharon I."/>
            <person name="Castelle C.J."/>
            <person name="Probst A.J."/>
            <person name="Thomas B.C."/>
            <person name="Singh A."/>
            <person name="Wilkins M.J."/>
            <person name="Karaoz U."/>
            <person name="Brodie E.L."/>
            <person name="Williams K.H."/>
            <person name="Hubbard S.S."/>
            <person name="Banfield J.F."/>
        </authorList>
    </citation>
    <scope>NUCLEOTIDE SEQUENCE [LARGE SCALE GENOMIC DNA]</scope>
</reference>
<feature type="compositionally biased region" description="Pro residues" evidence="1">
    <location>
        <begin position="291"/>
        <end position="313"/>
    </location>
</feature>
<feature type="transmembrane region" description="Helical" evidence="2">
    <location>
        <begin position="12"/>
        <end position="29"/>
    </location>
</feature>
<dbReference type="InterPro" id="IPR003961">
    <property type="entry name" value="FN3_dom"/>
</dbReference>
<keyword evidence="2" id="KW-0812">Transmembrane</keyword>
<evidence type="ECO:0000313" key="4">
    <source>
        <dbReference type="EMBL" id="OGY10813.1"/>
    </source>
</evidence>
<dbReference type="InterPro" id="IPR013783">
    <property type="entry name" value="Ig-like_fold"/>
</dbReference>
<organism evidence="4 5">
    <name type="scientific">Candidatus Blackburnbacteria bacterium RIFCSPHIGHO2_02_FULL_44_20</name>
    <dbReference type="NCBI Taxonomy" id="1797516"/>
    <lineage>
        <taxon>Bacteria</taxon>
        <taxon>Candidatus Blackburniibacteriota</taxon>
    </lineage>
</organism>
<feature type="domain" description="Fibronectin type-III" evidence="3">
    <location>
        <begin position="44"/>
        <end position="133"/>
    </location>
</feature>
<gene>
    <name evidence="4" type="ORF">A3D26_01495</name>
</gene>
<evidence type="ECO:0000256" key="1">
    <source>
        <dbReference type="SAM" id="MobiDB-lite"/>
    </source>
</evidence>
<proteinExistence type="predicted"/>
<dbReference type="AlphaFoldDB" id="A0A1G1V619"/>
<dbReference type="Proteomes" id="UP000178319">
    <property type="component" value="Unassembled WGS sequence"/>
</dbReference>
<feature type="region of interest" description="Disordered" evidence="1">
    <location>
        <begin position="255"/>
        <end position="327"/>
    </location>
</feature>
<dbReference type="GO" id="GO:0046872">
    <property type="term" value="F:metal ion binding"/>
    <property type="evidence" value="ECO:0007669"/>
    <property type="project" value="InterPro"/>
</dbReference>
<comment type="caution">
    <text evidence="4">The sequence shown here is derived from an EMBL/GenBank/DDBJ whole genome shotgun (WGS) entry which is preliminary data.</text>
</comment>
<feature type="transmembrane region" description="Helical" evidence="2">
    <location>
        <begin position="344"/>
        <end position="365"/>
    </location>
</feature>
<protein>
    <recommendedName>
        <fullName evidence="3">Fibronectin type-III domain-containing protein</fullName>
    </recommendedName>
</protein>
<feature type="compositionally biased region" description="Pro residues" evidence="1">
    <location>
        <begin position="266"/>
        <end position="278"/>
    </location>
</feature>
<dbReference type="EMBL" id="MHBZ01000029">
    <property type="protein sequence ID" value="OGY10813.1"/>
    <property type="molecule type" value="Genomic_DNA"/>
</dbReference>
<dbReference type="Gene3D" id="2.60.40.10">
    <property type="entry name" value="Immunoglobulins"/>
    <property type="match status" value="1"/>
</dbReference>
<keyword evidence="2" id="KW-0472">Membrane</keyword>
<dbReference type="GO" id="GO:0003993">
    <property type="term" value="F:acid phosphatase activity"/>
    <property type="evidence" value="ECO:0007669"/>
    <property type="project" value="InterPro"/>
</dbReference>
<evidence type="ECO:0000259" key="3">
    <source>
        <dbReference type="PROSITE" id="PS50853"/>
    </source>
</evidence>
<dbReference type="InterPro" id="IPR015914">
    <property type="entry name" value="PAPs_N"/>
</dbReference>
<dbReference type="InterPro" id="IPR008963">
    <property type="entry name" value="Purple_acid_Pase-like_N"/>
</dbReference>
<dbReference type="CDD" id="cd00063">
    <property type="entry name" value="FN3"/>
    <property type="match status" value="1"/>
</dbReference>
<dbReference type="Pfam" id="PF16656">
    <property type="entry name" value="Pur_ac_phosph_N"/>
    <property type="match status" value="1"/>
</dbReference>
<evidence type="ECO:0000256" key="2">
    <source>
        <dbReference type="SAM" id="Phobius"/>
    </source>
</evidence>
<accession>A0A1G1V619</accession>
<dbReference type="STRING" id="1797516.A3D26_01495"/>
<sequence length="368" mass="38228">MIMRKKHTIPTILGLFVLIVGIAAGVFLIQTQQSFRLSANPTEVPQSVRVTNVTDNSFTVSWFTPKKTRGYLGFGKNESLGSTVNGATEGLASLHYSEVKGLLPGTDYFFKIGSGENLFDDNGDLYKVKTAPGLSGSRKNESVFGKITPVRTVAGRVIVFITAPGISPLSTLVDQNGDWVLNISSARSTSLSSYAAYTSETIVEILGTSERNQTTSAKIKVQAARPVPAMFLGKSYNFTDSKALESGGLPESFLNLASVTGSGTPTPTPTGKPTPTPTPKGTGGTAITTPTPTPTPTPTKKPTPTPTGKPTPTPTHSTSSGQAPKVATATAAALPSAGGLTPTIGAFIMGLSLLALGTLIPALFVRNA</sequence>
<dbReference type="SUPFAM" id="SSF49363">
    <property type="entry name" value="Purple acid phosphatase, N-terminal domain"/>
    <property type="match status" value="1"/>
</dbReference>
<keyword evidence="2" id="KW-1133">Transmembrane helix</keyword>